<dbReference type="GO" id="GO:0006869">
    <property type="term" value="P:lipid transport"/>
    <property type="evidence" value="ECO:0007669"/>
    <property type="project" value="UniProtKB-UniRule"/>
</dbReference>
<dbReference type="GO" id="GO:0005829">
    <property type="term" value="C:cytosol"/>
    <property type="evidence" value="ECO:0007669"/>
    <property type="project" value="GOC"/>
</dbReference>
<dbReference type="GO" id="GO:0016020">
    <property type="term" value="C:membrane"/>
    <property type="evidence" value="ECO:0007669"/>
    <property type="project" value="TreeGrafter"/>
</dbReference>
<dbReference type="PaxDb" id="121845-A0A1S3DFK7"/>
<dbReference type="AlphaFoldDB" id="A0A1S3DFK7"/>
<protein>
    <recommendedName>
        <fullName evidence="2 3">Vacuolar protein sorting-associated protein 51 homolog</fullName>
    </recommendedName>
</protein>
<dbReference type="InterPro" id="IPR014812">
    <property type="entry name" value="Vps51"/>
</dbReference>
<reference evidence="6" key="1">
    <citation type="submission" date="2025-08" db="UniProtKB">
        <authorList>
            <consortium name="RefSeq"/>
        </authorList>
    </citation>
    <scope>IDENTIFICATION</scope>
</reference>
<keyword evidence="5" id="KW-1185">Reference proteome</keyword>
<comment type="similarity">
    <text evidence="1 3">Belongs to the VPS51 family.</text>
</comment>
<dbReference type="GO" id="GO:0042147">
    <property type="term" value="P:retrograde transport, endosome to Golgi"/>
    <property type="evidence" value="ECO:0007669"/>
    <property type="project" value="UniProtKB-UniRule"/>
</dbReference>
<dbReference type="GeneID" id="103517600"/>
<dbReference type="GO" id="GO:0000938">
    <property type="term" value="C:GARP complex"/>
    <property type="evidence" value="ECO:0007669"/>
    <property type="project" value="UniProtKB-UniRule"/>
</dbReference>
<dbReference type="GO" id="GO:0032456">
    <property type="term" value="P:endocytic recycling"/>
    <property type="evidence" value="ECO:0007669"/>
    <property type="project" value="TreeGrafter"/>
</dbReference>
<dbReference type="Proteomes" id="UP000079169">
    <property type="component" value="Unplaced"/>
</dbReference>
<comment type="subcellular location">
    <subcellularLocation>
        <location evidence="3">Golgi apparatus</location>
        <location evidence="3">trans-Golgi network</location>
    </subcellularLocation>
</comment>
<dbReference type="GO" id="GO:0015031">
    <property type="term" value="P:protein transport"/>
    <property type="evidence" value="ECO:0007669"/>
    <property type="project" value="UniProtKB-UniRule"/>
</dbReference>
<gene>
    <name evidence="6" type="primary">LOC103517600</name>
</gene>
<comment type="subunit">
    <text evidence="3">Component of the Golgi-associated retrograde protein (GARP) complex.</text>
</comment>
<keyword evidence="3" id="KW-0653">Protein transport</keyword>
<dbReference type="OMA" id="DENIVHF"/>
<dbReference type="PANTHER" id="PTHR15954:SF4">
    <property type="entry name" value="VACUOLAR PROTEIN SORTING-ASSOCIATED PROTEIN 51 HOMOLOG"/>
    <property type="match status" value="1"/>
</dbReference>
<evidence type="ECO:0000256" key="2">
    <source>
        <dbReference type="ARBA" id="ARBA00016122"/>
    </source>
</evidence>
<dbReference type="STRING" id="121845.A0A1S3DFK7"/>
<organism evidence="5 6">
    <name type="scientific">Diaphorina citri</name>
    <name type="common">Asian citrus psyllid</name>
    <dbReference type="NCBI Taxonomy" id="121845"/>
    <lineage>
        <taxon>Eukaryota</taxon>
        <taxon>Metazoa</taxon>
        <taxon>Ecdysozoa</taxon>
        <taxon>Arthropoda</taxon>
        <taxon>Hexapoda</taxon>
        <taxon>Insecta</taxon>
        <taxon>Pterygota</taxon>
        <taxon>Neoptera</taxon>
        <taxon>Paraneoptera</taxon>
        <taxon>Hemiptera</taxon>
        <taxon>Sternorrhyncha</taxon>
        <taxon>Psylloidea</taxon>
        <taxon>Psyllidae</taxon>
        <taxon>Diaphorininae</taxon>
        <taxon>Diaphorina</taxon>
    </lineage>
</organism>
<sequence length="234" mass="26001">MKQTAQELINSYVRAQGLIISQMLRKSVEAKDWLHGIEPRNVRAVMKRIIEELTLVDNQVGSLFEEVPRSTSRSSDSSQRTLGGISSLSHRYPGTRTTGCTPGTGGGAWSLHGASTGGASNMMTSHTLAISKLFSDRVDIFSDVTLDRSSIVTSLVTLSLKTLLECVRLKTFSRYGFQQVQVDLHYLQLYLWRFVSDENLIHFLLDEILGSAMNRCVDTALMEPSVVEIICERG</sequence>
<feature type="compositionally biased region" description="Low complexity" evidence="4">
    <location>
        <begin position="69"/>
        <end position="81"/>
    </location>
</feature>
<comment type="function">
    <text evidence="3">Acts as component of the GARP complex that is involved in retrograde transport from early and late endosomes to the trans-Golgi network (TGN).</text>
</comment>
<keyword evidence="3" id="KW-0813">Transport</keyword>
<evidence type="ECO:0000313" key="6">
    <source>
        <dbReference type="RefSeq" id="XP_008480866.1"/>
    </source>
</evidence>
<dbReference type="PANTHER" id="PTHR15954">
    <property type="entry name" value="VACUOLAR PROTEIN SORTING-ASSOCIATED PROTEIN 51 HOMOLOG"/>
    <property type="match status" value="1"/>
</dbReference>
<proteinExistence type="inferred from homology"/>
<name>A0A1S3DFK7_DIACI</name>
<keyword evidence="3" id="KW-0445">Lipid transport</keyword>
<feature type="region of interest" description="Disordered" evidence="4">
    <location>
        <begin position="66"/>
        <end position="88"/>
    </location>
</feature>
<evidence type="ECO:0000313" key="5">
    <source>
        <dbReference type="Proteomes" id="UP000079169"/>
    </source>
</evidence>
<dbReference type="KEGG" id="dci:103517600"/>
<keyword evidence="3" id="KW-0333">Golgi apparatus</keyword>
<dbReference type="GO" id="GO:0007041">
    <property type="term" value="P:lysosomal transport"/>
    <property type="evidence" value="ECO:0007669"/>
    <property type="project" value="TreeGrafter"/>
</dbReference>
<accession>A0A1S3DFK7</accession>
<evidence type="ECO:0000256" key="3">
    <source>
        <dbReference type="RuleBase" id="RU368010"/>
    </source>
</evidence>
<evidence type="ECO:0000256" key="1">
    <source>
        <dbReference type="ARBA" id="ARBA00006080"/>
    </source>
</evidence>
<dbReference type="RefSeq" id="XP_008480866.1">
    <property type="nucleotide sequence ID" value="XM_008482644.2"/>
</dbReference>
<dbReference type="GO" id="GO:1990745">
    <property type="term" value="C:EARP complex"/>
    <property type="evidence" value="ECO:0007669"/>
    <property type="project" value="TreeGrafter"/>
</dbReference>
<dbReference type="GO" id="GO:0007030">
    <property type="term" value="P:Golgi organization"/>
    <property type="evidence" value="ECO:0007669"/>
    <property type="project" value="UniProtKB-UniRule"/>
</dbReference>
<evidence type="ECO:0000256" key="4">
    <source>
        <dbReference type="SAM" id="MobiDB-lite"/>
    </source>
</evidence>
<dbReference type="GO" id="GO:0048193">
    <property type="term" value="P:Golgi vesicle transport"/>
    <property type="evidence" value="ECO:0007669"/>
    <property type="project" value="TreeGrafter"/>
</dbReference>